<evidence type="ECO:0000313" key="4">
    <source>
        <dbReference type="EMBL" id="CAG9318436.1"/>
    </source>
</evidence>
<dbReference type="InterPro" id="IPR035969">
    <property type="entry name" value="Rab-GAP_TBC_sf"/>
</dbReference>
<evidence type="ECO:0000259" key="2">
    <source>
        <dbReference type="PROSITE" id="PS50086"/>
    </source>
</evidence>
<dbReference type="SMART" id="SM00164">
    <property type="entry name" value="TBC"/>
    <property type="match status" value="1"/>
</dbReference>
<evidence type="ECO:0000256" key="1">
    <source>
        <dbReference type="PROSITE-ProRule" id="PRU01077"/>
    </source>
</evidence>
<dbReference type="GO" id="GO:0005096">
    <property type="term" value="F:GTPase activator activity"/>
    <property type="evidence" value="ECO:0007669"/>
    <property type="project" value="TreeGrafter"/>
</dbReference>
<name>A0AAU9J272_9CILI</name>
<gene>
    <name evidence="4" type="ORF">BSTOLATCC_MIC20910</name>
</gene>
<feature type="domain" description="F-BAR" evidence="3">
    <location>
        <begin position="1"/>
        <end position="265"/>
    </location>
</feature>
<dbReference type="PROSITE" id="PS51741">
    <property type="entry name" value="F_BAR"/>
    <property type="match status" value="1"/>
</dbReference>
<dbReference type="Proteomes" id="UP001162131">
    <property type="component" value="Unassembled WGS sequence"/>
</dbReference>
<keyword evidence="5" id="KW-1185">Reference proteome</keyword>
<dbReference type="Gene3D" id="1.10.472.80">
    <property type="entry name" value="Ypt/Rab-GAP domain of gyp1p, domain 3"/>
    <property type="match status" value="1"/>
</dbReference>
<dbReference type="Gene3D" id="1.20.1270.60">
    <property type="entry name" value="Arfaptin homology (AH) domain/BAR domain"/>
    <property type="match status" value="1"/>
</dbReference>
<evidence type="ECO:0000259" key="3">
    <source>
        <dbReference type="PROSITE" id="PS51741"/>
    </source>
</evidence>
<dbReference type="Pfam" id="PF00566">
    <property type="entry name" value="RabGAP-TBC"/>
    <property type="match status" value="1"/>
</dbReference>
<comment type="caution">
    <text evidence="4">The sequence shown here is derived from an EMBL/GenBank/DDBJ whole genome shotgun (WGS) entry which is preliminary data.</text>
</comment>
<dbReference type="PANTHER" id="PTHR47219:SF9">
    <property type="entry name" value="GTPASE ACTIVATING PROTEIN AND CENTROSOME-ASSOCIATED, ISOFORM B"/>
    <property type="match status" value="1"/>
</dbReference>
<dbReference type="SUPFAM" id="SSF47923">
    <property type="entry name" value="Ypt/Rab-GAP domain of gyp1p"/>
    <property type="match status" value="2"/>
</dbReference>
<dbReference type="InterPro" id="IPR000195">
    <property type="entry name" value="Rab-GAP-TBC_dom"/>
</dbReference>
<evidence type="ECO:0008006" key="6">
    <source>
        <dbReference type="Google" id="ProtNLM"/>
    </source>
</evidence>
<dbReference type="InterPro" id="IPR031160">
    <property type="entry name" value="F_BAR_dom"/>
</dbReference>
<reference evidence="4" key="1">
    <citation type="submission" date="2021-09" db="EMBL/GenBank/DDBJ databases">
        <authorList>
            <consortium name="AG Swart"/>
            <person name="Singh M."/>
            <person name="Singh A."/>
            <person name="Seah K."/>
            <person name="Emmerich C."/>
        </authorList>
    </citation>
    <scope>NUCLEOTIDE SEQUENCE</scope>
    <source>
        <strain evidence="4">ATCC30299</strain>
    </source>
</reference>
<proteinExistence type="predicted"/>
<dbReference type="EMBL" id="CAJZBQ010000020">
    <property type="protein sequence ID" value="CAG9318436.1"/>
    <property type="molecule type" value="Genomic_DNA"/>
</dbReference>
<feature type="domain" description="Rab-GAP TBC" evidence="2">
    <location>
        <begin position="610"/>
        <end position="796"/>
    </location>
</feature>
<protein>
    <recommendedName>
        <fullName evidence="6">Rab-GAP TBC domain-containing protein</fullName>
    </recommendedName>
</protein>
<sequence length="877" mass="102105">MSYTEICDKFDIVQGHMEKSSKTLTSICSFFKQYSNILDIFSDSLINLEASFQESLPKEGTMDTLSMSICSLSSHIKKIINSTNTFARNMQLDIIEPLEQFADQFQQANVNDIRKGLAITKELQKAREQMEKIRYQYYSTSSLAEKANKRVRTLSSDDADQELKENAQRDLIYHRDHVSQECKYYMQAVSATNEVWNKYDKSMPQIMESLQQSDESKIHFIKSSLERYVKHYQKHQNYCIDIIEEVNSIVGNINSNIDIMVFVDSNKSKDSGPNREEFVSYEDWSKRRNEVFLKVNSEVPDTENPDFEHILKVVNFLIPESEEEIDPEASLFESSHFLRFSRILSTIEGRTNFFDILDTKRHKGELSNEKIEKLSQFIKEALTGIIHDNSQEAVEFIRILIFSRSFYTIDNNQKRVYLCSYIHHQIFLDRVRWIQAMDYAISDRLESNKEAIEKNRSKIKDSGILGTLKQIANKIPFQKDPELERAEKSAAFTIISQYSNHMLRLGVSLEMANCIILNLSKKYNMDYERTCLLLSEIQANQKSYKILAKMKKDSLKRLNKWGNLLPIALSLDWLMPEETTSALQVCKSWKMAFRNRIEKRLLIRSSLCYSKKMELRNKIWIDSLKTGSSSIIYDVFLSRGNQMDGRSGMNDVIEMDVLRSFQNNSIVTQDILRRLLRAYAAFNPEVGYCQGMNFIAGTLYLQLQDEEIVFKCLIGLIEKYQMKALFKHNLPKLRQFFYQLDRLIGLMLPEVHEILNEIGINSAHFSSSWFLTLFASILQSKTDILLAIWDLFVLEGWKAIFKCAITILKRVSVAFKEIRFEEIMLVITTISQPTCPIQIFDDSFIRDVNETKISTALLDELEAEYEELRVKAINKHK</sequence>
<dbReference type="InterPro" id="IPR050302">
    <property type="entry name" value="Rab_GAP_TBC_domain"/>
</dbReference>
<keyword evidence="1" id="KW-0175">Coiled coil</keyword>
<dbReference type="PROSITE" id="PS50086">
    <property type="entry name" value="TBC_RABGAP"/>
    <property type="match status" value="1"/>
</dbReference>
<dbReference type="SUPFAM" id="SSF103657">
    <property type="entry name" value="BAR/IMD domain-like"/>
    <property type="match status" value="1"/>
</dbReference>
<dbReference type="Gene3D" id="1.10.8.270">
    <property type="entry name" value="putative rabgap domain of human tbc1 domain family member 14 like domains"/>
    <property type="match status" value="1"/>
</dbReference>
<dbReference type="PANTHER" id="PTHR47219">
    <property type="entry name" value="RAB GTPASE-ACTIVATING PROTEIN 1-LIKE"/>
    <property type="match status" value="1"/>
</dbReference>
<dbReference type="GO" id="GO:0031267">
    <property type="term" value="F:small GTPase binding"/>
    <property type="evidence" value="ECO:0007669"/>
    <property type="project" value="TreeGrafter"/>
</dbReference>
<dbReference type="AlphaFoldDB" id="A0AAU9J272"/>
<organism evidence="4 5">
    <name type="scientific">Blepharisma stoltei</name>
    <dbReference type="NCBI Taxonomy" id="1481888"/>
    <lineage>
        <taxon>Eukaryota</taxon>
        <taxon>Sar</taxon>
        <taxon>Alveolata</taxon>
        <taxon>Ciliophora</taxon>
        <taxon>Postciliodesmatophora</taxon>
        <taxon>Heterotrichea</taxon>
        <taxon>Heterotrichida</taxon>
        <taxon>Blepharismidae</taxon>
        <taxon>Blepharisma</taxon>
    </lineage>
</organism>
<evidence type="ECO:0000313" key="5">
    <source>
        <dbReference type="Proteomes" id="UP001162131"/>
    </source>
</evidence>
<dbReference type="InterPro" id="IPR027267">
    <property type="entry name" value="AH/BAR_dom_sf"/>
</dbReference>
<accession>A0AAU9J272</accession>